<sequence length="68" mass="8079">MVREPKLEETIENLKIDQSVSWDYCDLRYVVKRVTENKYSIGKYALMMCLDIQYCGSLKEVFSILDTY</sequence>
<evidence type="ECO:0000313" key="2">
    <source>
        <dbReference type="Proteomes" id="UP000246635"/>
    </source>
</evidence>
<name>A0A2V2YSL3_9BACL</name>
<comment type="caution">
    <text evidence="1">The sequence shown here is derived from an EMBL/GenBank/DDBJ whole genome shotgun (WGS) entry which is preliminary data.</text>
</comment>
<protein>
    <submittedName>
        <fullName evidence="1">Uncharacterized protein</fullName>
    </submittedName>
</protein>
<reference evidence="1 2" key="1">
    <citation type="submission" date="2018-05" db="EMBL/GenBank/DDBJ databases">
        <title>Genomic Encyclopedia of Type Strains, Phase III (KMG-III): the genomes of soil and plant-associated and newly described type strains.</title>
        <authorList>
            <person name="Whitman W."/>
        </authorList>
    </citation>
    <scope>NUCLEOTIDE SEQUENCE [LARGE SCALE GENOMIC DNA]</scope>
    <source>
        <strain evidence="1 2">CECT 5696</strain>
    </source>
</reference>
<gene>
    <name evidence="1" type="ORF">DFQ01_11077</name>
</gene>
<evidence type="ECO:0000313" key="1">
    <source>
        <dbReference type="EMBL" id="PWW01187.1"/>
    </source>
</evidence>
<accession>A0A2V2YSL3</accession>
<dbReference type="Proteomes" id="UP000246635">
    <property type="component" value="Unassembled WGS sequence"/>
</dbReference>
<dbReference type="EMBL" id="QGTQ01000010">
    <property type="protein sequence ID" value="PWW01187.1"/>
    <property type="molecule type" value="Genomic_DNA"/>
</dbReference>
<organism evidence="1 2">
    <name type="scientific">Paenibacillus cellulosilyticus</name>
    <dbReference type="NCBI Taxonomy" id="375489"/>
    <lineage>
        <taxon>Bacteria</taxon>
        <taxon>Bacillati</taxon>
        <taxon>Bacillota</taxon>
        <taxon>Bacilli</taxon>
        <taxon>Bacillales</taxon>
        <taxon>Paenibacillaceae</taxon>
        <taxon>Paenibacillus</taxon>
    </lineage>
</organism>
<keyword evidence="2" id="KW-1185">Reference proteome</keyword>
<proteinExistence type="predicted"/>
<dbReference type="AlphaFoldDB" id="A0A2V2YSL3"/>